<accession>A0AAV5N6W2</accession>
<reference evidence="2" key="1">
    <citation type="submission" date="2022-06" db="EMBL/GenBank/DDBJ databases">
        <title>Draft genome sequences of Leminorella grimontii str. JCM5902.</title>
        <authorList>
            <person name="Wakabayashi Y."/>
            <person name="Kojima K."/>
        </authorList>
    </citation>
    <scope>NUCLEOTIDE SEQUENCE</scope>
    <source>
        <strain evidence="2">JCM 5902</strain>
    </source>
</reference>
<sequence>MSFILHEGSAGVYRTSDNLLILNIKAPVIVGLNFLEKENNDFYLQARQAIRYEIVPRELLKEKVIKNNMWESISYAYMHVAHRFLEYHFVSVGVPTYSLIRNNLIELMKENDDIRLSTNACDYIQERTLLSRSGIMKILGDLKKGGHIEIKRGVLMKINHLPEKY</sequence>
<name>A0AAV5N6W2_9GAMM</name>
<dbReference type="Pfam" id="PF15977">
    <property type="entry name" value="HTH_46"/>
    <property type="match status" value="1"/>
</dbReference>
<feature type="domain" description="IprA winged helix-turn-helix" evidence="1">
    <location>
        <begin position="96"/>
        <end position="162"/>
    </location>
</feature>
<gene>
    <name evidence="2" type="ORF">SOASR030_36010</name>
</gene>
<dbReference type="EMBL" id="BRLH01000016">
    <property type="protein sequence ID" value="GKX57489.1"/>
    <property type="molecule type" value="Genomic_DNA"/>
</dbReference>
<keyword evidence="3" id="KW-1185">Reference proteome</keyword>
<protein>
    <recommendedName>
        <fullName evidence="1">IprA winged helix-turn-helix domain-containing protein</fullName>
    </recommendedName>
</protein>
<organism evidence="2 3">
    <name type="scientific">Leminorella grimontii</name>
    <dbReference type="NCBI Taxonomy" id="82981"/>
    <lineage>
        <taxon>Bacteria</taxon>
        <taxon>Pseudomonadati</taxon>
        <taxon>Pseudomonadota</taxon>
        <taxon>Gammaproteobacteria</taxon>
        <taxon>Enterobacterales</taxon>
        <taxon>Budviciaceae</taxon>
        <taxon>Leminorella</taxon>
    </lineage>
</organism>
<comment type="caution">
    <text evidence="2">The sequence shown here is derived from an EMBL/GenBank/DDBJ whole genome shotgun (WGS) entry which is preliminary data.</text>
</comment>
<dbReference type="Proteomes" id="UP001058124">
    <property type="component" value="Unassembled WGS sequence"/>
</dbReference>
<evidence type="ECO:0000259" key="1">
    <source>
        <dbReference type="Pfam" id="PF15977"/>
    </source>
</evidence>
<dbReference type="InterPro" id="IPR041687">
    <property type="entry name" value="HTH_46"/>
</dbReference>
<proteinExistence type="predicted"/>
<evidence type="ECO:0000313" key="3">
    <source>
        <dbReference type="Proteomes" id="UP001058124"/>
    </source>
</evidence>
<dbReference type="AlphaFoldDB" id="A0AAV5N6W2"/>
<evidence type="ECO:0000313" key="2">
    <source>
        <dbReference type="EMBL" id="GKX57489.1"/>
    </source>
</evidence>